<evidence type="ECO:0000313" key="3">
    <source>
        <dbReference type="EMBL" id="ANI18644.1"/>
    </source>
</evidence>
<evidence type="ECO:0000313" key="4">
    <source>
        <dbReference type="Proteomes" id="UP000077748"/>
    </source>
</evidence>
<dbReference type="AlphaFoldDB" id="A0A1A9KMA8"/>
<evidence type="ECO:0000259" key="2">
    <source>
        <dbReference type="Pfam" id="PF13986"/>
    </source>
</evidence>
<protein>
    <recommendedName>
        <fullName evidence="2">DUF4224 domain-containing protein</fullName>
    </recommendedName>
</protein>
<name>A0A1A9KMA8_9PSED</name>
<evidence type="ECO:0000256" key="1">
    <source>
        <dbReference type="SAM" id="MobiDB-lite"/>
    </source>
</evidence>
<dbReference type="EMBL" id="CP015878">
    <property type="protein sequence ID" value="ANI18644.1"/>
    <property type="molecule type" value="Genomic_DNA"/>
</dbReference>
<sequence>MTLSETGFLLTAEEVADLSGYSKPSAQARWLKSNGFPFVIGGDGRPKVLRQVVEQRLGATPVAQKREPQLMLPSMSAASSGKRRLTRDT</sequence>
<organism evidence="3 4">
    <name type="scientific">Pseudomonas citronellolis</name>
    <dbReference type="NCBI Taxonomy" id="53408"/>
    <lineage>
        <taxon>Bacteria</taxon>
        <taxon>Pseudomonadati</taxon>
        <taxon>Pseudomonadota</taxon>
        <taxon>Gammaproteobacteria</taxon>
        <taxon>Pseudomonadales</taxon>
        <taxon>Pseudomonadaceae</taxon>
        <taxon>Pseudomonas</taxon>
    </lineage>
</organism>
<dbReference type="Proteomes" id="UP000077748">
    <property type="component" value="Chromosome"/>
</dbReference>
<gene>
    <name evidence="3" type="ORF">A9C11_29985</name>
</gene>
<feature type="region of interest" description="Disordered" evidence="1">
    <location>
        <begin position="64"/>
        <end position="89"/>
    </location>
</feature>
<dbReference type="Pfam" id="PF13986">
    <property type="entry name" value="DUF4224"/>
    <property type="match status" value="1"/>
</dbReference>
<accession>A0A1A9KMA8</accession>
<feature type="domain" description="DUF4224" evidence="2">
    <location>
        <begin position="9"/>
        <end position="51"/>
    </location>
</feature>
<reference evidence="3 4" key="1">
    <citation type="submission" date="2016-05" db="EMBL/GenBank/DDBJ databases">
        <title>Genome Sequence of Pseudomonas citronellolis Strain SJTE-3, an Estrogens and Persistent Organic Pollutants degradation strain.</title>
        <authorList>
            <person name="Liang R."/>
        </authorList>
    </citation>
    <scope>NUCLEOTIDE SEQUENCE [LARGE SCALE GENOMIC DNA]</scope>
    <source>
        <strain evidence="3 4">SJTE-3</strain>
    </source>
</reference>
<proteinExistence type="predicted"/>
<dbReference type="InterPro" id="IPR025319">
    <property type="entry name" value="DUF4224"/>
</dbReference>